<evidence type="ECO:0000313" key="1">
    <source>
        <dbReference type="EMBL" id="KAL3400056.1"/>
    </source>
</evidence>
<proteinExistence type="predicted"/>
<protein>
    <submittedName>
        <fullName evidence="1">Uncharacterized protein</fullName>
    </submittedName>
</protein>
<comment type="caution">
    <text evidence="1">The sequence shown here is derived from an EMBL/GenBank/DDBJ whole genome shotgun (WGS) entry which is preliminary data.</text>
</comment>
<dbReference type="Proteomes" id="UP001627154">
    <property type="component" value="Unassembled WGS sequence"/>
</dbReference>
<organism evidence="1 2">
    <name type="scientific">Trichogramma kaykai</name>
    <dbReference type="NCBI Taxonomy" id="54128"/>
    <lineage>
        <taxon>Eukaryota</taxon>
        <taxon>Metazoa</taxon>
        <taxon>Ecdysozoa</taxon>
        <taxon>Arthropoda</taxon>
        <taxon>Hexapoda</taxon>
        <taxon>Insecta</taxon>
        <taxon>Pterygota</taxon>
        <taxon>Neoptera</taxon>
        <taxon>Endopterygota</taxon>
        <taxon>Hymenoptera</taxon>
        <taxon>Apocrita</taxon>
        <taxon>Proctotrupomorpha</taxon>
        <taxon>Chalcidoidea</taxon>
        <taxon>Trichogrammatidae</taxon>
        <taxon>Trichogramma</taxon>
    </lineage>
</organism>
<gene>
    <name evidence="1" type="ORF">TKK_006666</name>
</gene>
<evidence type="ECO:0000313" key="2">
    <source>
        <dbReference type="Proteomes" id="UP001627154"/>
    </source>
</evidence>
<dbReference type="EMBL" id="JBJJXI010000054">
    <property type="protein sequence ID" value="KAL3400056.1"/>
    <property type="molecule type" value="Genomic_DNA"/>
</dbReference>
<dbReference type="AlphaFoldDB" id="A0ABD2X3Z6"/>
<reference evidence="1 2" key="1">
    <citation type="journal article" date="2024" name="bioRxiv">
        <title>A reference genome for Trichogramma kaykai: A tiny desert-dwelling parasitoid wasp with competing sex-ratio distorters.</title>
        <authorList>
            <person name="Culotta J."/>
            <person name="Lindsey A.R."/>
        </authorList>
    </citation>
    <scope>NUCLEOTIDE SEQUENCE [LARGE SCALE GENOMIC DNA]</scope>
    <source>
        <strain evidence="1 2">KSX58</strain>
    </source>
</reference>
<sequence>MSLPAKSIQQIVYVHKLAPIMYIGVHGRYCKPTTVVVASRTATQANNTILITRRIRQIITFVAPAYTRSSCGIIVSPSYTYTERKRGTEKQLNTHVHVRYAYMYRMLAMAPAHVISMRQ</sequence>
<keyword evidence="2" id="KW-1185">Reference proteome</keyword>
<name>A0ABD2X3Z6_9HYME</name>
<accession>A0ABD2X3Z6</accession>